<dbReference type="Pfam" id="PF08314">
    <property type="entry name" value="Sec39"/>
    <property type="match status" value="1"/>
</dbReference>
<evidence type="ECO:0000256" key="1">
    <source>
        <dbReference type="ARBA" id="ARBA00004240"/>
    </source>
</evidence>
<dbReference type="AlphaFoldDB" id="A0A4S4N3G1"/>
<evidence type="ECO:0000256" key="3">
    <source>
        <dbReference type="ARBA" id="ARBA00022824"/>
    </source>
</evidence>
<feature type="compositionally biased region" description="Acidic residues" evidence="5">
    <location>
        <begin position="152"/>
        <end position="167"/>
    </location>
</feature>
<protein>
    <recommendedName>
        <fullName evidence="6">Sec39 domain-containing protein</fullName>
    </recommendedName>
</protein>
<proteinExistence type="predicted"/>
<evidence type="ECO:0000313" key="7">
    <source>
        <dbReference type="EMBL" id="THH33542.1"/>
    </source>
</evidence>
<keyword evidence="3" id="KW-0256">Endoplasmic reticulum</keyword>
<sequence length="1018" mass="113845">MALPSTSTTTPTHDLYTKWTSISDEDLTLNDFAETLSPIPDDLWVAAACVDRLLEDVVMEKSLLELGLQRTEAALDRCRKVYNSSLSSSGDDEGVPGSSSWPEECKRVAALVSYYQDEPADAQLCHIRSVFLDRLDRVEAYARILEELPEQEDVGEDVDEEWEDDPWADDKPASKKKIPPPLPLSTFLVDDLASLACFLASMEYFAAVRVVLERFETAVWPFRFVILESIPEHAPASDYRDILPGIDSVGQLEQKPVFTPHRPASDWIEQAPVREALVESRVPLSPHLDASEPLDMPSHPQPFSSEELSIWYRERVEALNSTGFVDAALSLVQHAASQGVADLDETGEELSLLSRLVYDVSQPDVERDEDWTLGRWKHLSPYDVIRAYLAQSSSETVVRDFHRLVMPYLFVLESRAERAGNPDPSLPNRLLYDYILEAPLNIVLAIFEGSKPTLPAAQRLIRDDEDMARLALACLYGNDSLDEWPTMSAIFECLPVWDSPDDGDDSDEMDTTIASLGAYVTPSTARPRCTPADLFLFFKPLPFSSLSWALDVLDVHLESGEILARWSVPAPLRWFLRSNGDIMEQRSWANRMARRAGGTEDKLSSEDDWVWLLDDMLKLVGSGDSGLRGAFCLLSQDDVTRIFFSGLVGAARFDIAKSLLQSKRVQLQPKVVEEICLSTSEELYDNASSGNYHFGDMKLAYECLDVARPSRRIDQWKDFIEATSRLCSFNLTSRPGIPISPIEIRLTKDRLSLISRVLSSNDDAYKHTQVFLDLVGMLGFRGDISAAVKALAMLADTALQAEDFERAYENSERMLSMVLSFRATNSVDDEKVQEASEVCWVACYQLGRQSEFADVSKKLILLSRALELCPADKLSDVLAVHHRLEQEDMDERQARLSNRQLGVRNVGSRKHVNASNGSATSLASRLQELRMPNLHLTSPSMPHTPDPAALAEKAFRAAANFSFSDFSSRGRTFMAEATRDRSSSRDGSRPRYDPAVEVSAQAQRVLSKGLGWLLGDEE</sequence>
<keyword evidence="2" id="KW-0813">Transport</keyword>
<comment type="caution">
    <text evidence="7">The sequence shown here is derived from an EMBL/GenBank/DDBJ whole genome shotgun (WGS) entry which is preliminary data.</text>
</comment>
<feature type="region of interest" description="Disordered" evidence="5">
    <location>
        <begin position="975"/>
        <end position="996"/>
    </location>
</feature>
<feature type="region of interest" description="Disordered" evidence="5">
    <location>
        <begin position="152"/>
        <end position="176"/>
    </location>
</feature>
<evidence type="ECO:0000256" key="5">
    <source>
        <dbReference type="SAM" id="MobiDB-lite"/>
    </source>
</evidence>
<dbReference type="PANTHER" id="PTHR15922:SF2">
    <property type="entry name" value="NBAS SUBUNIT OF NRZ TETHERING COMPLEX"/>
    <property type="match status" value="1"/>
</dbReference>
<evidence type="ECO:0000259" key="6">
    <source>
        <dbReference type="Pfam" id="PF08314"/>
    </source>
</evidence>
<name>A0A4S4N3G1_9APHY</name>
<dbReference type="OrthoDB" id="27490at2759"/>
<reference evidence="7 8" key="1">
    <citation type="submission" date="2019-02" db="EMBL/GenBank/DDBJ databases">
        <title>Genome sequencing of the rare red list fungi Antrodiella citrinella (Flaviporus citrinellus).</title>
        <authorList>
            <person name="Buettner E."/>
            <person name="Kellner H."/>
        </authorList>
    </citation>
    <scope>NUCLEOTIDE SEQUENCE [LARGE SCALE GENOMIC DNA]</scope>
    <source>
        <strain evidence="7 8">DSM 108506</strain>
    </source>
</reference>
<dbReference type="EMBL" id="SGPM01000005">
    <property type="protein sequence ID" value="THH33542.1"/>
    <property type="molecule type" value="Genomic_DNA"/>
</dbReference>
<evidence type="ECO:0000256" key="2">
    <source>
        <dbReference type="ARBA" id="ARBA00022448"/>
    </source>
</evidence>
<evidence type="ECO:0000313" key="8">
    <source>
        <dbReference type="Proteomes" id="UP000308730"/>
    </source>
</evidence>
<keyword evidence="4" id="KW-0653">Protein transport</keyword>
<comment type="subcellular location">
    <subcellularLocation>
        <location evidence="1">Endoplasmic reticulum</location>
    </subcellularLocation>
</comment>
<dbReference type="GO" id="GO:0000149">
    <property type="term" value="F:SNARE binding"/>
    <property type="evidence" value="ECO:0007669"/>
    <property type="project" value="TreeGrafter"/>
</dbReference>
<dbReference type="GO" id="GO:0006890">
    <property type="term" value="P:retrograde vesicle-mediated transport, Golgi to endoplasmic reticulum"/>
    <property type="evidence" value="ECO:0007669"/>
    <property type="project" value="InterPro"/>
</dbReference>
<dbReference type="PANTHER" id="PTHR15922">
    <property type="entry name" value="NEUROBLASTOMA-AMPLIFIED SEQUENCE"/>
    <property type="match status" value="1"/>
</dbReference>
<organism evidence="7 8">
    <name type="scientific">Antrodiella citrinella</name>
    <dbReference type="NCBI Taxonomy" id="2447956"/>
    <lineage>
        <taxon>Eukaryota</taxon>
        <taxon>Fungi</taxon>
        <taxon>Dikarya</taxon>
        <taxon>Basidiomycota</taxon>
        <taxon>Agaricomycotina</taxon>
        <taxon>Agaricomycetes</taxon>
        <taxon>Polyporales</taxon>
        <taxon>Steccherinaceae</taxon>
        <taxon>Antrodiella</taxon>
    </lineage>
</organism>
<dbReference type="GO" id="GO:0015031">
    <property type="term" value="P:protein transport"/>
    <property type="evidence" value="ECO:0007669"/>
    <property type="project" value="UniProtKB-KW"/>
</dbReference>
<gene>
    <name evidence="7" type="ORF">EUX98_g631</name>
</gene>
<feature type="domain" description="Sec39" evidence="6">
    <location>
        <begin position="195"/>
        <end position="887"/>
    </location>
</feature>
<accession>A0A4S4N3G1</accession>
<evidence type="ECO:0000256" key="4">
    <source>
        <dbReference type="ARBA" id="ARBA00022927"/>
    </source>
</evidence>
<dbReference type="Proteomes" id="UP000308730">
    <property type="component" value="Unassembled WGS sequence"/>
</dbReference>
<dbReference type="GO" id="GO:0070939">
    <property type="term" value="C:Dsl1/NZR complex"/>
    <property type="evidence" value="ECO:0007669"/>
    <property type="project" value="TreeGrafter"/>
</dbReference>
<dbReference type="InterPro" id="IPR013244">
    <property type="entry name" value="Sec39_domain"/>
</dbReference>
<keyword evidence="8" id="KW-1185">Reference proteome</keyword>
<feature type="compositionally biased region" description="Basic and acidic residues" evidence="5">
    <location>
        <begin position="977"/>
        <end position="994"/>
    </location>
</feature>